<evidence type="ECO:0000313" key="2">
    <source>
        <dbReference type="EMBL" id="TDO47938.1"/>
    </source>
</evidence>
<evidence type="ECO:0000313" key="3">
    <source>
        <dbReference type="Proteomes" id="UP000295388"/>
    </source>
</evidence>
<organism evidence="2 3">
    <name type="scientific">Kribbella caucasensis</name>
    <dbReference type="NCBI Taxonomy" id="2512215"/>
    <lineage>
        <taxon>Bacteria</taxon>
        <taxon>Bacillati</taxon>
        <taxon>Actinomycetota</taxon>
        <taxon>Actinomycetes</taxon>
        <taxon>Propionibacteriales</taxon>
        <taxon>Kribbellaceae</taxon>
        <taxon>Kribbella</taxon>
    </lineage>
</organism>
<dbReference type="Pfam" id="PF13460">
    <property type="entry name" value="NAD_binding_10"/>
    <property type="match status" value="1"/>
</dbReference>
<dbReference type="Gene3D" id="3.90.25.10">
    <property type="entry name" value="UDP-galactose 4-epimerase, domain 1"/>
    <property type="match status" value="1"/>
</dbReference>
<evidence type="ECO:0000259" key="1">
    <source>
        <dbReference type="Pfam" id="PF13460"/>
    </source>
</evidence>
<dbReference type="InterPro" id="IPR016040">
    <property type="entry name" value="NAD(P)-bd_dom"/>
</dbReference>
<sequence length="291" mass="31156">MDIWVELSRMGRGGMAGLTSGMTILVLGATGKTGRRVVGRLRDRGVAVRAASRSSETRFDWEDSGSWASAVRDVAAVYLIAPEEPKLIEPFVDQAVAAGVAKFVVLSGRGGADGFGEVFGHGMAEAERAVKASGVAWTIIGSNNFAQNFDEDLWYEPLLTGRLALPTGGVREPFVDVEDVAEVAATLLTEDGYDGRRYDLSGPEGLTFDEAVAQIAAASGRTMSHVDVSPAEYGAELRAQGYPEDVVEQLNAMFDLVRAGLLAEPADGVRQVLGRDATPFAAYVDRAWRRR</sequence>
<dbReference type="PANTHER" id="PTHR43162">
    <property type="match status" value="1"/>
</dbReference>
<proteinExistence type="predicted"/>
<dbReference type="SUPFAM" id="SSF51735">
    <property type="entry name" value="NAD(P)-binding Rossmann-fold domains"/>
    <property type="match status" value="1"/>
</dbReference>
<dbReference type="Gene3D" id="3.40.50.720">
    <property type="entry name" value="NAD(P)-binding Rossmann-like Domain"/>
    <property type="match status" value="1"/>
</dbReference>
<protein>
    <submittedName>
        <fullName evidence="2">Uncharacterized protein YbjT (DUF2867 family)</fullName>
    </submittedName>
</protein>
<gene>
    <name evidence="2" type="ORF">EV643_108254</name>
</gene>
<reference evidence="2 3" key="1">
    <citation type="submission" date="2019-03" db="EMBL/GenBank/DDBJ databases">
        <title>Genomic Encyclopedia of Type Strains, Phase III (KMG-III): the genomes of soil and plant-associated and newly described type strains.</title>
        <authorList>
            <person name="Whitman W."/>
        </authorList>
    </citation>
    <scope>NUCLEOTIDE SEQUENCE [LARGE SCALE GENOMIC DNA]</scope>
    <source>
        <strain evidence="2 3">VKM Ac-2527</strain>
    </source>
</reference>
<dbReference type="PANTHER" id="PTHR43162:SF1">
    <property type="entry name" value="PRESTALK A DIFFERENTIATION PROTEIN A"/>
    <property type="match status" value="1"/>
</dbReference>
<dbReference type="AlphaFoldDB" id="A0A4R6KD00"/>
<feature type="domain" description="NAD(P)-binding" evidence="1">
    <location>
        <begin position="28"/>
        <end position="190"/>
    </location>
</feature>
<dbReference type="InterPro" id="IPR036291">
    <property type="entry name" value="NAD(P)-bd_dom_sf"/>
</dbReference>
<dbReference type="EMBL" id="SNWQ01000008">
    <property type="protein sequence ID" value="TDO47938.1"/>
    <property type="molecule type" value="Genomic_DNA"/>
</dbReference>
<keyword evidence="3" id="KW-1185">Reference proteome</keyword>
<dbReference type="Proteomes" id="UP000295388">
    <property type="component" value="Unassembled WGS sequence"/>
</dbReference>
<comment type="caution">
    <text evidence="2">The sequence shown here is derived from an EMBL/GenBank/DDBJ whole genome shotgun (WGS) entry which is preliminary data.</text>
</comment>
<accession>A0A4R6KD00</accession>
<dbReference type="InterPro" id="IPR051604">
    <property type="entry name" value="Ergot_Alk_Oxidoreductase"/>
</dbReference>
<name>A0A4R6KD00_9ACTN</name>